<dbReference type="SUPFAM" id="SSF53335">
    <property type="entry name" value="S-adenosyl-L-methionine-dependent methyltransferases"/>
    <property type="match status" value="1"/>
</dbReference>
<evidence type="ECO:0000313" key="2">
    <source>
        <dbReference type="EMBL" id="GGC49044.1"/>
    </source>
</evidence>
<evidence type="ECO:0000259" key="1">
    <source>
        <dbReference type="Pfam" id="PF05050"/>
    </source>
</evidence>
<sequence>MQRIIDPLVSLALSLNYRRKQGNELPFDFLVLGLLYRLIACLPATVRTSIGEQSVSYRFPTRSAAEAGLHILATEKPLIRDVVQFIGEDDVFYDIGANVGVFAAAVQGKTYAFEPVPANIIALTQNLRSGHGQLIGTALSDTASLLWMNMEDIRNGSPTASPGEVNEGVALAGLALDDLDLPAPSVAKIDVEGAELSVLQGGKETFSGDTCQRLYIEVHEGKGIKYDDIEALLTDYGFTAFEILDERGEELFVRAEKQSQ</sequence>
<comment type="caution">
    <text evidence="2">The sequence shown here is derived from an EMBL/GenBank/DDBJ whole genome shotgun (WGS) entry which is preliminary data.</text>
</comment>
<proteinExistence type="predicted"/>
<protein>
    <recommendedName>
        <fullName evidence="1">Methyltransferase FkbM domain-containing protein</fullName>
    </recommendedName>
</protein>
<gene>
    <name evidence="2" type="ORF">GCM10007209_08340</name>
</gene>
<feature type="domain" description="Methyltransferase FkbM" evidence="1">
    <location>
        <begin position="94"/>
        <end position="238"/>
    </location>
</feature>
<name>A0A830E487_9EURY</name>
<dbReference type="RefSeq" id="WP_188423229.1">
    <property type="nucleotide sequence ID" value="NZ_BMCI01000001.1"/>
</dbReference>
<dbReference type="InterPro" id="IPR029063">
    <property type="entry name" value="SAM-dependent_MTases_sf"/>
</dbReference>
<dbReference type="Pfam" id="PF05050">
    <property type="entry name" value="Methyltransf_21"/>
    <property type="match status" value="1"/>
</dbReference>
<dbReference type="EMBL" id="BMCI01000001">
    <property type="protein sequence ID" value="GGC49044.1"/>
    <property type="molecule type" value="Genomic_DNA"/>
</dbReference>
<reference evidence="2" key="1">
    <citation type="journal article" date="2014" name="Int. J. Syst. Evol. Microbiol.">
        <title>Complete genome sequence of Corynebacterium casei LMG S-19264T (=DSM 44701T), isolated from a smear-ripened cheese.</title>
        <authorList>
            <consortium name="US DOE Joint Genome Institute (JGI-PGF)"/>
            <person name="Walter F."/>
            <person name="Albersmeier A."/>
            <person name="Kalinowski J."/>
            <person name="Ruckert C."/>
        </authorList>
    </citation>
    <scope>NUCLEOTIDE SEQUENCE</scope>
    <source>
        <strain evidence="2">CCM 7217</strain>
    </source>
</reference>
<dbReference type="PANTHER" id="PTHR34203">
    <property type="entry name" value="METHYLTRANSFERASE, FKBM FAMILY PROTEIN"/>
    <property type="match status" value="1"/>
</dbReference>
<dbReference type="AlphaFoldDB" id="A0A830E487"/>
<accession>A0A830E487</accession>
<dbReference type="NCBIfam" id="TIGR01444">
    <property type="entry name" value="fkbM_fam"/>
    <property type="match status" value="1"/>
</dbReference>
<dbReference type="Proteomes" id="UP000646833">
    <property type="component" value="Unassembled WGS sequence"/>
</dbReference>
<dbReference type="InterPro" id="IPR006342">
    <property type="entry name" value="FkbM_mtfrase"/>
</dbReference>
<dbReference type="InterPro" id="IPR052514">
    <property type="entry name" value="SAM-dependent_MTase"/>
</dbReference>
<dbReference type="Gene3D" id="3.40.50.150">
    <property type="entry name" value="Vaccinia Virus protein VP39"/>
    <property type="match status" value="1"/>
</dbReference>
<reference evidence="2" key="2">
    <citation type="submission" date="2020-09" db="EMBL/GenBank/DDBJ databases">
        <authorList>
            <person name="Sun Q."/>
            <person name="Sedlacek I."/>
        </authorList>
    </citation>
    <scope>NUCLEOTIDE SEQUENCE</scope>
    <source>
        <strain evidence="2">CCM 7217</strain>
    </source>
</reference>
<dbReference type="PANTHER" id="PTHR34203:SF15">
    <property type="entry name" value="SLL1173 PROTEIN"/>
    <property type="match status" value="1"/>
</dbReference>
<evidence type="ECO:0000313" key="3">
    <source>
        <dbReference type="Proteomes" id="UP000646833"/>
    </source>
</evidence>
<organism evidence="2 3">
    <name type="scientific">Haloferax sulfurifontis</name>
    <dbReference type="NCBI Taxonomy" id="255616"/>
    <lineage>
        <taxon>Archaea</taxon>
        <taxon>Methanobacteriati</taxon>
        <taxon>Methanobacteriota</taxon>
        <taxon>Stenosarchaea group</taxon>
        <taxon>Halobacteria</taxon>
        <taxon>Halobacteriales</taxon>
        <taxon>Haloferacaceae</taxon>
        <taxon>Haloferax</taxon>
    </lineage>
</organism>